<evidence type="ECO:0000313" key="2">
    <source>
        <dbReference type="Proteomes" id="UP000651085"/>
    </source>
</evidence>
<name>A0A926F640_9BACT</name>
<accession>A0A926F640</accession>
<gene>
    <name evidence="1" type="ORF">H8744_15830</name>
</gene>
<keyword evidence="2" id="KW-1185">Reference proteome</keyword>
<dbReference type="Proteomes" id="UP000651085">
    <property type="component" value="Unassembled WGS sequence"/>
</dbReference>
<dbReference type="AlphaFoldDB" id="A0A926F640"/>
<reference evidence="1" key="1">
    <citation type="submission" date="2020-08" db="EMBL/GenBank/DDBJ databases">
        <title>Genome public.</title>
        <authorList>
            <person name="Liu C."/>
            <person name="Sun Q."/>
        </authorList>
    </citation>
    <scope>NUCLEOTIDE SEQUENCE</scope>
    <source>
        <strain evidence="1">N12</strain>
    </source>
</reference>
<dbReference type="EMBL" id="JACRTF010000001">
    <property type="protein sequence ID" value="MBC8594680.1"/>
    <property type="molecule type" value="Genomic_DNA"/>
</dbReference>
<organism evidence="1 2">
    <name type="scientific">Jilunia laotingensis</name>
    <dbReference type="NCBI Taxonomy" id="2763675"/>
    <lineage>
        <taxon>Bacteria</taxon>
        <taxon>Pseudomonadati</taxon>
        <taxon>Bacteroidota</taxon>
        <taxon>Bacteroidia</taxon>
        <taxon>Bacteroidales</taxon>
        <taxon>Bacteroidaceae</taxon>
        <taxon>Jilunia</taxon>
    </lineage>
</organism>
<dbReference type="RefSeq" id="WP_262435771.1">
    <property type="nucleotide sequence ID" value="NZ_JACRTF010000001.1"/>
</dbReference>
<protein>
    <submittedName>
        <fullName evidence="1">Uncharacterized protein</fullName>
    </submittedName>
</protein>
<sequence length="285" mass="32178">MEQRINPPGLPIRLVLFFLLIAVPRLLPAQEYGDSIRIIRDIVFPNSGSTLHFAPLEIFPQKSTTYPVYPLKELNALPNFSLKENIHLPYYTNPSPIFRGDYSTRGILKQFPQGVLFGTGGQTSLPGIGRFNEASLGFQHAFNDKFALQVRANVMKINMTHFAGQSFSASGAFLYHPSDKVTFKVFGSYDLGNSYGMSTNVYGASMSFDMSERFGMEVGVQRYYDAMRGRWETVPIVIPYYRFEKFTLGLDVGGLVYELLRDLVFDKRDNSGPTIMPPRTPIPIR</sequence>
<proteinExistence type="predicted"/>
<comment type="caution">
    <text evidence="1">The sequence shown here is derived from an EMBL/GenBank/DDBJ whole genome shotgun (WGS) entry which is preliminary data.</text>
</comment>
<evidence type="ECO:0000313" key="1">
    <source>
        <dbReference type="EMBL" id="MBC8594680.1"/>
    </source>
</evidence>